<sequence length="186" mass="19608">MKHGIALICIFLVAACVGGSGPVQVRPKGQASNTTAVKHCELVNGPVGCNDMRYQAAADYAKALELDYEDTPSRNLSIMEAMLEQTDILIAKSEGRAYDPPGGRPFRAYEDIVLTPVTPQGSSSSGGSGGGCVYQGREYGPGESVYSPINSDSLFVFGKRFSDLAGSSGPWQQCQCSSSSGHWGCV</sequence>
<evidence type="ECO:0000313" key="1">
    <source>
        <dbReference type="EMBL" id="VDC32933.1"/>
    </source>
</evidence>
<proteinExistence type="predicted"/>
<accession>A0A3P5XDU7</accession>
<dbReference type="RefSeq" id="WP_124088184.1">
    <property type="nucleotide sequence ID" value="NZ_UXAW01000097.1"/>
</dbReference>
<dbReference type="OrthoDB" id="8519805at2"/>
<dbReference type="PROSITE" id="PS51257">
    <property type="entry name" value="PROKAR_LIPOPROTEIN"/>
    <property type="match status" value="1"/>
</dbReference>
<name>A0A3P5XDU7_9RHOB</name>
<organism evidence="1 2">
    <name type="scientific">Pseudogemmobacter humi</name>
    <dbReference type="NCBI Taxonomy" id="2483812"/>
    <lineage>
        <taxon>Bacteria</taxon>
        <taxon>Pseudomonadati</taxon>
        <taxon>Pseudomonadota</taxon>
        <taxon>Alphaproteobacteria</taxon>
        <taxon>Rhodobacterales</taxon>
        <taxon>Paracoccaceae</taxon>
        <taxon>Pseudogemmobacter</taxon>
    </lineage>
</organism>
<evidence type="ECO:0008006" key="3">
    <source>
        <dbReference type="Google" id="ProtNLM"/>
    </source>
</evidence>
<evidence type="ECO:0000313" key="2">
    <source>
        <dbReference type="Proteomes" id="UP000277498"/>
    </source>
</evidence>
<protein>
    <recommendedName>
        <fullName evidence="3">Lipoprotein</fullName>
    </recommendedName>
</protein>
<dbReference type="EMBL" id="UXAW01000097">
    <property type="protein sequence ID" value="VDC32933.1"/>
    <property type="molecule type" value="Genomic_DNA"/>
</dbReference>
<gene>
    <name evidence="1" type="ORF">XINFAN_03484</name>
</gene>
<keyword evidence="2" id="KW-1185">Reference proteome</keyword>
<reference evidence="1 2" key="1">
    <citation type="submission" date="2018-11" db="EMBL/GenBank/DDBJ databases">
        <authorList>
            <person name="Criscuolo A."/>
        </authorList>
    </citation>
    <scope>NUCLEOTIDE SEQUENCE [LARGE SCALE GENOMIC DNA]</scope>
    <source>
        <strain evidence="1">ACIP111625</strain>
    </source>
</reference>
<dbReference type="AlphaFoldDB" id="A0A3P5XDU7"/>
<dbReference type="Proteomes" id="UP000277498">
    <property type="component" value="Unassembled WGS sequence"/>
</dbReference>